<reference evidence="1 2" key="1">
    <citation type="submission" date="2018-07" db="EMBL/GenBank/DDBJ databases">
        <title>Genomic Encyclopedia of Type Strains, Phase IV (KMG-IV): sequencing the most valuable type-strain genomes for metagenomic binning, comparative biology and taxonomic classification.</title>
        <authorList>
            <person name="Goeker M."/>
        </authorList>
    </citation>
    <scope>NUCLEOTIDE SEQUENCE [LARGE SCALE GENOMIC DNA]</scope>
    <source>
        <strain evidence="1 2">DSM 21410</strain>
    </source>
</reference>
<evidence type="ECO:0008006" key="3">
    <source>
        <dbReference type="Google" id="ProtNLM"/>
    </source>
</evidence>
<evidence type="ECO:0000313" key="2">
    <source>
        <dbReference type="Proteomes" id="UP000253517"/>
    </source>
</evidence>
<dbReference type="EMBL" id="QPJS01000007">
    <property type="protein sequence ID" value="RCX01222.1"/>
    <property type="molecule type" value="Genomic_DNA"/>
</dbReference>
<dbReference type="RefSeq" id="WP_114366556.1">
    <property type="nucleotide sequence ID" value="NZ_BHZF01000003.1"/>
</dbReference>
<name>A0A368ZW33_9FLAO</name>
<proteinExistence type="predicted"/>
<dbReference type="Proteomes" id="UP000253517">
    <property type="component" value="Unassembled WGS sequence"/>
</dbReference>
<protein>
    <recommendedName>
        <fullName evidence="3">Alginate export domain-containing protein</fullName>
    </recommendedName>
</protein>
<comment type="caution">
    <text evidence="1">The sequence shown here is derived from an EMBL/GenBank/DDBJ whole genome shotgun (WGS) entry which is preliminary data.</text>
</comment>
<sequence length="521" mass="59147">MIRKLLLLVLLLDHFTTYTQVQPPSLKELDRSIPKKADKELQVFALFYNQYVTGNYFPTNDFLRGQIFGRLFGQNTTNTSNELKAKYFEQRLLPFLIYSPKLLNGKAILRTSFEIDFTWGDVAYGVGGNFGGGLSADQVNIQTQNIQLELLPFRRWSVLLGLQRMFDHPGNAYLTLFEQLTNTGYRLFYWGTDASGISVRYDGDFDRMKFGFWQFYENNPQDDDDVQRFEWMYEREVARFWRVALSADYVRDRGNGEGGPSILGQGLNSVLNDYNGTYRFPLSSSYKADIGWLGTIFNYNADHAMAPWAFNGFFNYNFGRVDTLAQDGNFYKRADIGGYAANIRLAYKYGQTLGDILHFDAVYTSGDANSLNDNKYSGILTGNTWGSPVSLYISHGAYILFPHGNVVNRFVAAVTDPSNLGFGVTGLMLNAQKDFIPHKLNGKIGGAFALSNVAPRNGGFIIGQEINFRVQYTPKVFMNLELHGAYLWLGDFYDSPLVNGGVSARPVNPWTLFFVYRWLLF</sequence>
<gene>
    <name evidence="1" type="ORF">DES35_10735</name>
</gene>
<organism evidence="1 2">
    <name type="scientific">Schleiferia thermophila</name>
    <dbReference type="NCBI Taxonomy" id="884107"/>
    <lineage>
        <taxon>Bacteria</taxon>
        <taxon>Pseudomonadati</taxon>
        <taxon>Bacteroidota</taxon>
        <taxon>Flavobacteriia</taxon>
        <taxon>Flavobacteriales</taxon>
        <taxon>Schleiferiaceae</taxon>
        <taxon>Schleiferia</taxon>
    </lineage>
</organism>
<keyword evidence="2" id="KW-1185">Reference proteome</keyword>
<accession>A0A368ZW33</accession>
<dbReference type="AlphaFoldDB" id="A0A368ZW33"/>
<evidence type="ECO:0000313" key="1">
    <source>
        <dbReference type="EMBL" id="RCX01222.1"/>
    </source>
</evidence>